<dbReference type="InterPro" id="IPR006162">
    <property type="entry name" value="Ppantetheine_attach_site"/>
</dbReference>
<dbReference type="Pfam" id="PF00501">
    <property type="entry name" value="AMP-binding"/>
    <property type="match status" value="1"/>
</dbReference>
<dbReference type="Pfam" id="PF00668">
    <property type="entry name" value="Condensation"/>
    <property type="match status" value="1"/>
</dbReference>
<dbReference type="InterPro" id="IPR020845">
    <property type="entry name" value="AMP-binding_CS"/>
</dbReference>
<dbReference type="SUPFAM" id="SSF47336">
    <property type="entry name" value="ACP-like"/>
    <property type="match status" value="1"/>
</dbReference>
<dbReference type="PANTHER" id="PTHR45527:SF16">
    <property type="entry name" value="NONRIBOSOMAL PEPTIDE SYNTHASE ATNA-RELATED"/>
    <property type="match status" value="1"/>
</dbReference>
<dbReference type="Gene3D" id="3.30.559.30">
    <property type="entry name" value="Nonribosomal peptide synthetase, condensation domain"/>
    <property type="match status" value="1"/>
</dbReference>
<feature type="domain" description="Carrier" evidence="5">
    <location>
        <begin position="759"/>
        <end position="835"/>
    </location>
</feature>
<dbReference type="GO" id="GO:0016874">
    <property type="term" value="F:ligase activity"/>
    <property type="evidence" value="ECO:0007669"/>
    <property type="project" value="UniProtKB-KW"/>
</dbReference>
<dbReference type="CDD" id="cd05918">
    <property type="entry name" value="A_NRPS_SidN3_like"/>
    <property type="match status" value="1"/>
</dbReference>
<keyword evidence="7" id="KW-1185">Reference proteome</keyword>
<dbReference type="Gene3D" id="1.10.1200.10">
    <property type="entry name" value="ACP-like"/>
    <property type="match status" value="1"/>
</dbReference>
<dbReference type="InterPro" id="IPR000873">
    <property type="entry name" value="AMP-dep_synth/lig_dom"/>
</dbReference>
<evidence type="ECO:0000313" key="6">
    <source>
        <dbReference type="EMBL" id="KAF6787583.1"/>
    </source>
</evidence>
<feature type="region of interest" description="Disordered" evidence="4">
    <location>
        <begin position="91"/>
        <end position="111"/>
    </location>
</feature>
<dbReference type="InterPro" id="IPR042099">
    <property type="entry name" value="ANL_N_sf"/>
</dbReference>
<dbReference type="Gene3D" id="3.40.50.12780">
    <property type="entry name" value="N-terminal domain of ligase-like"/>
    <property type="match status" value="1"/>
</dbReference>
<dbReference type="GO" id="GO:0044550">
    <property type="term" value="P:secondary metabolite biosynthetic process"/>
    <property type="evidence" value="ECO:0007669"/>
    <property type="project" value="TreeGrafter"/>
</dbReference>
<organism evidence="6 7">
    <name type="scientific">Colletotrichum sojae</name>
    <dbReference type="NCBI Taxonomy" id="2175907"/>
    <lineage>
        <taxon>Eukaryota</taxon>
        <taxon>Fungi</taxon>
        <taxon>Dikarya</taxon>
        <taxon>Ascomycota</taxon>
        <taxon>Pezizomycotina</taxon>
        <taxon>Sordariomycetes</taxon>
        <taxon>Hypocreomycetidae</taxon>
        <taxon>Glomerellales</taxon>
        <taxon>Glomerellaceae</taxon>
        <taxon>Colletotrichum</taxon>
        <taxon>Colletotrichum orchidearum species complex</taxon>
    </lineage>
</organism>
<name>A0A8H6IMW6_9PEZI</name>
<dbReference type="NCBIfam" id="TIGR01733">
    <property type="entry name" value="AA-adenyl-dom"/>
    <property type="match status" value="1"/>
</dbReference>
<dbReference type="PROSITE" id="PS00455">
    <property type="entry name" value="AMP_BINDING"/>
    <property type="match status" value="1"/>
</dbReference>
<accession>A0A8H6IMW6</accession>
<evidence type="ECO:0000256" key="1">
    <source>
        <dbReference type="ARBA" id="ARBA00022450"/>
    </source>
</evidence>
<dbReference type="PANTHER" id="PTHR45527">
    <property type="entry name" value="NONRIBOSOMAL PEPTIDE SYNTHETASE"/>
    <property type="match status" value="1"/>
</dbReference>
<sequence>MTPYLAQTSFSERDVRAVVSFCRSHNIPQENIYTAAWCYSLSVYSAASAVFTKLLHVGEGRGLIRVLSVSGEFEAQASVLGTISGLRFDDTSSLNNPETSTSTSTGSPDALDGGSAIQYGYDQTFDGACTGAIPARACLLVSDQGRVALRCLPESLPSTSPELFLETFTTIVNRFATSPHDTPLCELEILGPLNRDKLHSWSPSSLPAIERCIHDYVDEHARKNPRKEAVVATEGPNFTYAELSAISSKLAINLTETGIKKGDIVPILFDKSSLAVLAIVAILKAGAAYVGFSAETPVNFLRECASIASVPLILTSRQRQPLVNEIGCKSVVLDEDLLETLEASDSSQQISPTTQPSDLAYLVFTSGSTGVPKAVMIEHRAYVTDAVAQQKAALLTSDARVLHFASYNFDATNFDVLSTLIAGGTICVPTEFDRINRLAGAMNDLRANFLGVTATLAQILDPADVPLLKVVILCGEANSPEIVDKWTKHGRAGLDVVNGYGPSEASCAFSYNVYTRQSPQANNVGRALEGACWGWVVNPDNHGRLLPVGAKGELLIQGPTLSRGYLNEPEKTARAFIENPGWLPAGTDSELTRFYKTGDLVRQLADQSYEVFGRIDTQVKLNGQRIELGEIEHRVSQVIGSDHTIAVEAIETSSQERGGSKMLVAFYAPKVGSRQQHTSVLELIDRNEFASINVPEMKTELAKYLKPIAIPKAFIPLKFIPVTTQGKLDRKFLQTLAGHDSDATLAMFSEPTPLTGYEAVRGGFERTTQELFARSLNLAAEAIFRDSDFFALGGDSLKAIKLVSLARKLGLSLSVPDILQKPRLAHLAEFLEKSKTTHETTTEYKPFDSIDNTTLAEIRAKACEYGHEVDVIEDVIQATDLQASCVAFSTYQEERRGINWLLCDFESPQSEKTVRHMCEVLTNGHGTLRTFFVAHRGRLYQVVSKSFQPPTRTHLHVDDISKTTQSLMEDDLRHRDVDMSQPQTAFELLSTGDASMIERLAIRISAAQYDGHSVAILGREMTSLLNKKQQLSGLEGSYPAYLHHARSVELEQGLEYWRILLEGAEMPKIADQKSSPEHAPLGLNFVDGVLVRMVETKLLDPGFTSTKANGISYSGRRTRATIVKAAWALTLAELTGRDDVVFGSTGWGRNHSVEFAQEVMGSCTSHIPTRARLNKLNDGSMSRCTYGEVVEQLQDQHIASMRFESIGANTIVEKCTPWKRWTRFSSLLIFQGLDIETPQEGEGGLEATSAVKFTEIMDPGDRADVIIHVEPFGERTRVMMAYTKKNVPDEAAGIMLRAFEKHLQMITQAPDQPVNIGDRNSPPLLPVTVGSVGKEEAKQHGTGATAARAEAVVKDAWIDVLDIAADEFDTLKQRDESFLNLWGNLVSASALAYKFRGKGFAVSTEDVLRCQTVRRQVEMLQSYA</sequence>
<dbReference type="SUPFAM" id="SSF52777">
    <property type="entry name" value="CoA-dependent acyltransferases"/>
    <property type="match status" value="2"/>
</dbReference>
<evidence type="ECO:0000256" key="3">
    <source>
        <dbReference type="ARBA" id="ARBA00022598"/>
    </source>
</evidence>
<dbReference type="GO" id="GO:0043041">
    <property type="term" value="P:amino acid activation for nonribosomal peptide biosynthetic process"/>
    <property type="evidence" value="ECO:0007669"/>
    <property type="project" value="TreeGrafter"/>
</dbReference>
<protein>
    <submittedName>
        <fullName evidence="6">Nonribosomal peptide</fullName>
    </submittedName>
</protein>
<evidence type="ECO:0000259" key="5">
    <source>
        <dbReference type="PROSITE" id="PS50075"/>
    </source>
</evidence>
<dbReference type="GO" id="GO:0005737">
    <property type="term" value="C:cytoplasm"/>
    <property type="evidence" value="ECO:0007669"/>
    <property type="project" value="TreeGrafter"/>
</dbReference>
<dbReference type="InterPro" id="IPR001242">
    <property type="entry name" value="Condensation_dom"/>
</dbReference>
<dbReference type="InterPro" id="IPR023213">
    <property type="entry name" value="CAT-like_dom_sf"/>
</dbReference>
<dbReference type="Gene3D" id="3.30.300.30">
    <property type="match status" value="1"/>
</dbReference>
<evidence type="ECO:0000256" key="4">
    <source>
        <dbReference type="SAM" id="MobiDB-lite"/>
    </source>
</evidence>
<proteinExistence type="predicted"/>
<dbReference type="InterPro" id="IPR045851">
    <property type="entry name" value="AMP-bd_C_sf"/>
</dbReference>
<keyword evidence="3" id="KW-0436">Ligase</keyword>
<dbReference type="PROSITE" id="PS00012">
    <property type="entry name" value="PHOSPHOPANTETHEINE"/>
    <property type="match status" value="1"/>
</dbReference>
<dbReference type="GO" id="GO:0031177">
    <property type="term" value="F:phosphopantetheine binding"/>
    <property type="evidence" value="ECO:0007669"/>
    <property type="project" value="TreeGrafter"/>
</dbReference>
<dbReference type="InterPro" id="IPR036736">
    <property type="entry name" value="ACP-like_sf"/>
</dbReference>
<feature type="compositionally biased region" description="Low complexity" evidence="4">
    <location>
        <begin position="91"/>
        <end position="108"/>
    </location>
</feature>
<keyword evidence="2" id="KW-0597">Phosphoprotein</keyword>
<dbReference type="Gene3D" id="3.30.559.10">
    <property type="entry name" value="Chloramphenicol acetyltransferase-like domain"/>
    <property type="match status" value="1"/>
</dbReference>
<comment type="caution">
    <text evidence="6">The sequence shown here is derived from an EMBL/GenBank/DDBJ whole genome shotgun (WGS) entry which is preliminary data.</text>
</comment>
<dbReference type="Pfam" id="PF00550">
    <property type="entry name" value="PP-binding"/>
    <property type="match status" value="1"/>
</dbReference>
<dbReference type="SUPFAM" id="SSF56801">
    <property type="entry name" value="Acetyl-CoA synthetase-like"/>
    <property type="match status" value="1"/>
</dbReference>
<evidence type="ECO:0000256" key="2">
    <source>
        <dbReference type="ARBA" id="ARBA00022553"/>
    </source>
</evidence>
<dbReference type="InterPro" id="IPR009081">
    <property type="entry name" value="PP-bd_ACP"/>
</dbReference>
<dbReference type="PROSITE" id="PS50075">
    <property type="entry name" value="CARRIER"/>
    <property type="match status" value="1"/>
</dbReference>
<dbReference type="InterPro" id="IPR010071">
    <property type="entry name" value="AA_adenyl_dom"/>
</dbReference>
<keyword evidence="1" id="KW-0596">Phosphopantetheine</keyword>
<reference evidence="6 7" key="1">
    <citation type="journal article" date="2020" name="Phytopathology">
        <title>Genome Sequence Resources of Colletotrichum truncatum, C. plurivorum, C. musicola, and C. sojae: Four Species Pathogenic to Soybean (Glycine max).</title>
        <authorList>
            <person name="Rogerio F."/>
            <person name="Boufleur T.R."/>
            <person name="Ciampi-Guillardi M."/>
            <person name="Sukno S.A."/>
            <person name="Thon M.R."/>
            <person name="Massola Junior N.S."/>
            <person name="Baroncelli R."/>
        </authorList>
    </citation>
    <scope>NUCLEOTIDE SEQUENCE [LARGE SCALE GENOMIC DNA]</scope>
    <source>
        <strain evidence="6 7">LFN0009</strain>
    </source>
</reference>
<gene>
    <name evidence="6" type="ORF">CSOJ01_15213</name>
</gene>
<dbReference type="Proteomes" id="UP000652219">
    <property type="component" value="Unassembled WGS sequence"/>
</dbReference>
<evidence type="ECO:0000313" key="7">
    <source>
        <dbReference type="Proteomes" id="UP000652219"/>
    </source>
</evidence>
<dbReference type="EMBL" id="WIGN01000596">
    <property type="protein sequence ID" value="KAF6787583.1"/>
    <property type="molecule type" value="Genomic_DNA"/>
</dbReference>